<dbReference type="InterPro" id="IPR005829">
    <property type="entry name" value="Sugar_transporter_CS"/>
</dbReference>
<sequence>MKGRALRNFLAGIGSLAYFLQGYTQSVLNGLVTLDTFVRYFPSIDTVNATDEVLKTHATMQGTVVAVYEAGGAFGGLLCFLLAHTLGRKRTVFWATVFQLIGGILQTSAFSTSQLIVGRIATGIGMGAYCATIPLWICECIGPAHRGKTVLLLGCFGDIGMVVANWVTYAFFYAGKTDLKWRIPLSLQLPGAVAILLLVFYLPESPRWLSARGKQAKALEVFAALSGRKGKDPTDPEVQDELDTTMKDATESAKSHRLYFRIFLAVFINMMGCLTGISVLTFFSTEVLETQMSFSADEARLVSAGLELVRAAFAFVSMALVDKLGRRPLMLCGAAGMMVSMAAMAILTKSGASQGMLYGAIVFQFMCMVFYPIGFHLMPTMYAAEIAPAKYRHKVTAASNGIHWLFNFMIAEVSPLAFNSLGNYYYIVYACTNAVTLVVVYFVFLETKDLTLEEIESVFSHLTSYLKIQQVRT</sequence>
<feature type="transmembrane region" description="Helical" evidence="8">
    <location>
        <begin position="185"/>
        <end position="202"/>
    </location>
</feature>
<evidence type="ECO:0000256" key="5">
    <source>
        <dbReference type="ARBA" id="ARBA00022989"/>
    </source>
</evidence>
<gene>
    <name evidence="10" type="ORF">B9G98_01426</name>
</gene>
<keyword evidence="3 7" id="KW-0813">Transport</keyword>
<dbReference type="Pfam" id="PF00083">
    <property type="entry name" value="Sugar_tr"/>
    <property type="match status" value="1"/>
</dbReference>
<feature type="transmembrane region" description="Helical" evidence="8">
    <location>
        <begin position="65"/>
        <end position="84"/>
    </location>
</feature>
<evidence type="ECO:0000313" key="10">
    <source>
        <dbReference type="EMBL" id="PRT53806.1"/>
    </source>
</evidence>
<dbReference type="InterPro" id="IPR020846">
    <property type="entry name" value="MFS_dom"/>
</dbReference>
<accession>A0A2T0FFN6</accession>
<dbReference type="AlphaFoldDB" id="A0A2T0FFN6"/>
<dbReference type="PROSITE" id="PS00216">
    <property type="entry name" value="SUGAR_TRANSPORT_1"/>
    <property type="match status" value="1"/>
</dbReference>
<dbReference type="GO" id="GO:0005351">
    <property type="term" value="F:carbohydrate:proton symporter activity"/>
    <property type="evidence" value="ECO:0007669"/>
    <property type="project" value="TreeGrafter"/>
</dbReference>
<evidence type="ECO:0000256" key="6">
    <source>
        <dbReference type="ARBA" id="ARBA00023136"/>
    </source>
</evidence>
<feature type="transmembrane region" description="Helical" evidence="8">
    <location>
        <begin position="424"/>
        <end position="444"/>
    </location>
</feature>
<name>A0A2T0FFN6_9ASCO</name>
<dbReference type="EMBL" id="NDIQ01000001">
    <property type="protein sequence ID" value="PRT53806.1"/>
    <property type="molecule type" value="Genomic_DNA"/>
</dbReference>
<feature type="transmembrane region" description="Helical" evidence="8">
    <location>
        <begin position="355"/>
        <end position="374"/>
    </location>
</feature>
<evidence type="ECO:0000313" key="11">
    <source>
        <dbReference type="Proteomes" id="UP000238350"/>
    </source>
</evidence>
<dbReference type="STRING" id="45607.A0A2T0FFN6"/>
<feature type="transmembrane region" description="Helical" evidence="8">
    <location>
        <begin position="262"/>
        <end position="283"/>
    </location>
</feature>
<feature type="transmembrane region" description="Helical" evidence="8">
    <location>
        <begin position="150"/>
        <end position="173"/>
    </location>
</feature>
<dbReference type="PROSITE" id="PS50850">
    <property type="entry name" value="MFS"/>
    <property type="match status" value="1"/>
</dbReference>
<dbReference type="InterPro" id="IPR005828">
    <property type="entry name" value="MFS_sugar_transport-like"/>
</dbReference>
<feature type="transmembrane region" description="Helical" evidence="8">
    <location>
        <begin position="116"/>
        <end position="138"/>
    </location>
</feature>
<evidence type="ECO:0000256" key="3">
    <source>
        <dbReference type="ARBA" id="ARBA00022448"/>
    </source>
</evidence>
<evidence type="ECO:0000256" key="8">
    <source>
        <dbReference type="SAM" id="Phobius"/>
    </source>
</evidence>
<dbReference type="InterPro" id="IPR036259">
    <property type="entry name" value="MFS_trans_sf"/>
</dbReference>
<evidence type="ECO:0000259" key="9">
    <source>
        <dbReference type="PROSITE" id="PS50850"/>
    </source>
</evidence>
<dbReference type="OrthoDB" id="6133115at2759"/>
<dbReference type="NCBIfam" id="TIGR00879">
    <property type="entry name" value="SP"/>
    <property type="match status" value="1"/>
</dbReference>
<comment type="similarity">
    <text evidence="2 7">Belongs to the major facilitator superfamily. Sugar transporter (TC 2.A.1.1) family.</text>
</comment>
<organism evidence="10 11">
    <name type="scientific">Wickerhamiella sorbophila</name>
    <dbReference type="NCBI Taxonomy" id="45607"/>
    <lineage>
        <taxon>Eukaryota</taxon>
        <taxon>Fungi</taxon>
        <taxon>Dikarya</taxon>
        <taxon>Ascomycota</taxon>
        <taxon>Saccharomycotina</taxon>
        <taxon>Dipodascomycetes</taxon>
        <taxon>Dipodascales</taxon>
        <taxon>Trichomonascaceae</taxon>
        <taxon>Wickerhamiella</taxon>
    </lineage>
</organism>
<dbReference type="PANTHER" id="PTHR48022:SF68">
    <property type="entry name" value="MAJOR FACILITATOR SUPERFAMILY (MFS) PROFILE DOMAIN-CONTAINING PROTEIN-RELATED"/>
    <property type="match status" value="1"/>
</dbReference>
<evidence type="ECO:0000256" key="4">
    <source>
        <dbReference type="ARBA" id="ARBA00022692"/>
    </source>
</evidence>
<evidence type="ECO:0000256" key="1">
    <source>
        <dbReference type="ARBA" id="ARBA00004141"/>
    </source>
</evidence>
<protein>
    <submittedName>
        <fullName evidence="10">Sugar transporter STL1</fullName>
    </submittedName>
</protein>
<dbReference type="GO" id="GO:0016020">
    <property type="term" value="C:membrane"/>
    <property type="evidence" value="ECO:0007669"/>
    <property type="project" value="UniProtKB-SubCell"/>
</dbReference>
<dbReference type="GeneID" id="36515175"/>
<dbReference type="InterPro" id="IPR050360">
    <property type="entry name" value="MFS_Sugar_Transporters"/>
</dbReference>
<feature type="domain" description="Major facilitator superfamily (MFS) profile" evidence="9">
    <location>
        <begin position="10"/>
        <end position="448"/>
    </location>
</feature>
<keyword evidence="11" id="KW-1185">Reference proteome</keyword>
<proteinExistence type="inferred from homology"/>
<comment type="subcellular location">
    <subcellularLocation>
        <location evidence="1">Membrane</location>
        <topology evidence="1">Multi-pass membrane protein</topology>
    </subcellularLocation>
</comment>
<dbReference type="Gene3D" id="1.20.1250.20">
    <property type="entry name" value="MFS general substrate transporter like domains"/>
    <property type="match status" value="1"/>
</dbReference>
<feature type="transmembrane region" description="Helical" evidence="8">
    <location>
        <begin position="328"/>
        <end position="349"/>
    </location>
</feature>
<reference evidence="10 11" key="1">
    <citation type="submission" date="2017-04" db="EMBL/GenBank/DDBJ databases">
        <title>Genome sequencing of [Candida] sorbophila.</title>
        <authorList>
            <person name="Ahn J.O."/>
        </authorList>
    </citation>
    <scope>NUCLEOTIDE SEQUENCE [LARGE SCALE GENOMIC DNA]</scope>
    <source>
        <strain evidence="10 11">DS02</strain>
    </source>
</reference>
<keyword evidence="10" id="KW-0762">Sugar transport</keyword>
<feature type="transmembrane region" description="Helical" evidence="8">
    <location>
        <begin position="395"/>
        <end position="418"/>
    </location>
</feature>
<keyword evidence="4 8" id="KW-0812">Transmembrane</keyword>
<feature type="transmembrane region" description="Helical" evidence="8">
    <location>
        <begin position="91"/>
        <end position="110"/>
    </location>
</feature>
<dbReference type="RefSeq" id="XP_024663752.1">
    <property type="nucleotide sequence ID" value="XM_024807984.1"/>
</dbReference>
<dbReference type="InterPro" id="IPR003663">
    <property type="entry name" value="Sugar/inositol_transpt"/>
</dbReference>
<comment type="caution">
    <text evidence="10">The sequence shown here is derived from an EMBL/GenBank/DDBJ whole genome shotgun (WGS) entry which is preliminary data.</text>
</comment>
<evidence type="ECO:0000256" key="2">
    <source>
        <dbReference type="ARBA" id="ARBA00010992"/>
    </source>
</evidence>
<evidence type="ECO:0000256" key="7">
    <source>
        <dbReference type="RuleBase" id="RU003346"/>
    </source>
</evidence>
<dbReference type="Proteomes" id="UP000238350">
    <property type="component" value="Unassembled WGS sequence"/>
</dbReference>
<keyword evidence="6 8" id="KW-0472">Membrane</keyword>
<dbReference type="SUPFAM" id="SSF103473">
    <property type="entry name" value="MFS general substrate transporter"/>
    <property type="match status" value="1"/>
</dbReference>
<feature type="transmembrane region" description="Helical" evidence="8">
    <location>
        <begin position="303"/>
        <end position="321"/>
    </location>
</feature>
<keyword evidence="5 8" id="KW-1133">Transmembrane helix</keyword>
<dbReference type="PANTHER" id="PTHR48022">
    <property type="entry name" value="PLASTIDIC GLUCOSE TRANSPORTER 4"/>
    <property type="match status" value="1"/>
</dbReference>